<gene>
    <name evidence="7" type="ORF">ACFPT7_19910</name>
</gene>
<evidence type="ECO:0000256" key="5">
    <source>
        <dbReference type="SAM" id="MobiDB-lite"/>
    </source>
</evidence>
<dbReference type="PANTHER" id="PTHR43257:SF2">
    <property type="entry name" value="PYRUVATE DEHYDROGENASE E1 COMPONENT SUBUNIT BETA"/>
    <property type="match status" value="1"/>
</dbReference>
<organism evidence="7 8">
    <name type="scientific">Acidicapsa dinghuensis</name>
    <dbReference type="NCBI Taxonomy" id="2218256"/>
    <lineage>
        <taxon>Bacteria</taxon>
        <taxon>Pseudomonadati</taxon>
        <taxon>Acidobacteriota</taxon>
        <taxon>Terriglobia</taxon>
        <taxon>Terriglobales</taxon>
        <taxon>Acidobacteriaceae</taxon>
        <taxon>Acidicapsa</taxon>
    </lineage>
</organism>
<comment type="cofactor">
    <cofactor evidence="1">
        <name>thiamine diphosphate</name>
        <dbReference type="ChEBI" id="CHEBI:58937"/>
    </cofactor>
</comment>
<feature type="compositionally biased region" description="Basic and acidic residues" evidence="5">
    <location>
        <begin position="381"/>
        <end position="392"/>
    </location>
</feature>
<evidence type="ECO:0000256" key="3">
    <source>
        <dbReference type="ARBA" id="ARBA00023002"/>
    </source>
</evidence>
<dbReference type="EMBL" id="JBHSPH010000010">
    <property type="protein sequence ID" value="MFC5864584.1"/>
    <property type="molecule type" value="Genomic_DNA"/>
</dbReference>
<sequence>MGRGISSSKELRQGGSPGKNGSGAATLTADVVSGSSTEDHLSPSELLEFYKLMYESRRIDDREVLLKRQQKIFFQVSAAGHEAFQAAMGKALRSGYDWVVPYYRDRTLCLTLGVTAEDMFLQAVGAGTDKASGGRQMPNHWSSPELNIISTSSSTATQILHAVGCAEAGQFLAHNPQAAEKGVGDYRAFHDISFHSDEVVLTTLGEGSTSQGEFWEALSTASNRKLPVIFAVEDNGYAISVPVETNTPGGNISRLVANFPNFYFAEVDGTDPEASYFAMKAAVEHCRAGNGPAFVHGHCVRIYSHSFSDDDKNYRTAEEREADTMRDPLHKLQMRLLRDGILSTSELTEMEERIDAQVAAAAERALAAPLPAISSIPKHIYSEDFDPTRPELETTPGRPHMEESGSTEQGADRTMADLINACLRDEMRRDPRIVVYGEDVADATRIKALKESKGKGGVFKLTAGLQTEFGVERVFNSPLAEANIVGRAVGYAVRGMKPVVEIQFFDYIWPATHQIRNELAVMRWRSNGGFASPVVIRVPIGGYLTGGSIYHSQCGESIFTHIPGLRVVFPSNALDANGLLRTAIRCDDPVLFLEHKRLYREPYGRAPYPGPDYMIPFGKAAITRPGTDVTVVTYGAVVPRALQAAKRAEQMHGISTEVIDLRTLSPYDWEAIATSVKKTSRVIVAYEDVKSWGYGAEIAARIADELFEDLDAPVKRVAAMDTFVAYQPVLEDAILPQPDDLLQAITELRAF</sequence>
<dbReference type="Gene3D" id="3.40.50.970">
    <property type="match status" value="2"/>
</dbReference>
<feature type="region of interest" description="Disordered" evidence="5">
    <location>
        <begin position="381"/>
        <end position="410"/>
    </location>
</feature>
<dbReference type="CDD" id="cd07036">
    <property type="entry name" value="TPP_PYR_E1-PDHc-beta_like"/>
    <property type="match status" value="1"/>
</dbReference>
<dbReference type="CDD" id="cd02000">
    <property type="entry name" value="TPP_E1_PDC_ADC_BCADC"/>
    <property type="match status" value="1"/>
</dbReference>
<name>A0ABW1EKV3_9BACT</name>
<dbReference type="RefSeq" id="WP_263332932.1">
    <property type="nucleotide sequence ID" value="NZ_JAGSYH010000001.1"/>
</dbReference>
<dbReference type="SUPFAM" id="SSF52922">
    <property type="entry name" value="TK C-terminal domain-like"/>
    <property type="match status" value="1"/>
</dbReference>
<dbReference type="InterPro" id="IPR033248">
    <property type="entry name" value="Transketolase_C"/>
</dbReference>
<proteinExistence type="predicted"/>
<dbReference type="InterPro" id="IPR029061">
    <property type="entry name" value="THDP-binding"/>
</dbReference>
<accession>A0ABW1EKV3</accession>
<dbReference type="Pfam" id="PF02780">
    <property type="entry name" value="Transketolase_C"/>
    <property type="match status" value="1"/>
</dbReference>
<keyword evidence="4" id="KW-0786">Thiamine pyrophosphate</keyword>
<evidence type="ECO:0000313" key="8">
    <source>
        <dbReference type="Proteomes" id="UP001596091"/>
    </source>
</evidence>
<dbReference type="PANTHER" id="PTHR43257">
    <property type="entry name" value="PYRUVATE DEHYDROGENASE E1 COMPONENT BETA SUBUNIT"/>
    <property type="match status" value="1"/>
</dbReference>
<evidence type="ECO:0000259" key="6">
    <source>
        <dbReference type="SMART" id="SM00861"/>
    </source>
</evidence>
<feature type="region of interest" description="Disordered" evidence="5">
    <location>
        <begin position="1"/>
        <end position="26"/>
    </location>
</feature>
<evidence type="ECO:0000256" key="4">
    <source>
        <dbReference type="ARBA" id="ARBA00023052"/>
    </source>
</evidence>
<dbReference type="SUPFAM" id="SSF52518">
    <property type="entry name" value="Thiamin diphosphate-binding fold (THDP-binding)"/>
    <property type="match status" value="2"/>
</dbReference>
<keyword evidence="3" id="KW-0560">Oxidoreductase</keyword>
<dbReference type="InterPro" id="IPR009014">
    <property type="entry name" value="Transketo_C/PFOR_II"/>
</dbReference>
<dbReference type="SMART" id="SM00861">
    <property type="entry name" value="Transket_pyr"/>
    <property type="match status" value="1"/>
</dbReference>
<comment type="function">
    <text evidence="2">E1 component of the 2-oxoglutarate dehydrogenase (OGDH) complex which catalyzes the decarboxylation of 2-oxoglutarate, the first step in the conversion of 2-oxoglutarate to succinyl-CoA and CO(2).</text>
</comment>
<evidence type="ECO:0000313" key="7">
    <source>
        <dbReference type="EMBL" id="MFC5864584.1"/>
    </source>
</evidence>
<dbReference type="Gene3D" id="3.40.50.920">
    <property type="match status" value="1"/>
</dbReference>
<evidence type="ECO:0000256" key="1">
    <source>
        <dbReference type="ARBA" id="ARBA00001964"/>
    </source>
</evidence>
<dbReference type="Proteomes" id="UP001596091">
    <property type="component" value="Unassembled WGS sequence"/>
</dbReference>
<comment type="caution">
    <text evidence="7">The sequence shown here is derived from an EMBL/GenBank/DDBJ whole genome shotgun (WGS) entry which is preliminary data.</text>
</comment>
<dbReference type="InterPro" id="IPR005475">
    <property type="entry name" value="Transketolase-like_Pyr-bd"/>
</dbReference>
<dbReference type="Pfam" id="PF00676">
    <property type="entry name" value="E1_dh"/>
    <property type="match status" value="1"/>
</dbReference>
<dbReference type="InterPro" id="IPR001017">
    <property type="entry name" value="DH_E1"/>
</dbReference>
<dbReference type="Pfam" id="PF02779">
    <property type="entry name" value="Transket_pyr"/>
    <property type="match status" value="1"/>
</dbReference>
<evidence type="ECO:0000256" key="2">
    <source>
        <dbReference type="ARBA" id="ARBA00003906"/>
    </source>
</evidence>
<reference evidence="8" key="1">
    <citation type="journal article" date="2019" name="Int. J. Syst. Evol. Microbiol.">
        <title>The Global Catalogue of Microorganisms (GCM) 10K type strain sequencing project: providing services to taxonomists for standard genome sequencing and annotation.</title>
        <authorList>
            <consortium name="The Broad Institute Genomics Platform"/>
            <consortium name="The Broad Institute Genome Sequencing Center for Infectious Disease"/>
            <person name="Wu L."/>
            <person name="Ma J."/>
        </authorList>
    </citation>
    <scope>NUCLEOTIDE SEQUENCE [LARGE SCALE GENOMIC DNA]</scope>
    <source>
        <strain evidence="8">JCM 4087</strain>
    </source>
</reference>
<feature type="domain" description="Transketolase-like pyrimidine-binding" evidence="6">
    <location>
        <begin position="413"/>
        <end position="601"/>
    </location>
</feature>
<keyword evidence="8" id="KW-1185">Reference proteome</keyword>
<protein>
    <submittedName>
        <fullName evidence="7">Dehydrogenase E1 component subunit alpha/beta</fullName>
    </submittedName>
</protein>